<protein>
    <submittedName>
        <fullName evidence="1">Uncharacterized protein</fullName>
    </submittedName>
</protein>
<dbReference type="AlphaFoldDB" id="X1N2Q8"/>
<reference evidence="1" key="1">
    <citation type="journal article" date="2014" name="Front. Microbiol.">
        <title>High frequency of phylogenetically diverse reductive dehalogenase-homologous genes in deep subseafloor sedimentary metagenomes.</title>
        <authorList>
            <person name="Kawai M."/>
            <person name="Futagami T."/>
            <person name="Toyoda A."/>
            <person name="Takaki Y."/>
            <person name="Nishi S."/>
            <person name="Hori S."/>
            <person name="Arai W."/>
            <person name="Tsubouchi T."/>
            <person name="Morono Y."/>
            <person name="Uchiyama I."/>
            <person name="Ito T."/>
            <person name="Fujiyama A."/>
            <person name="Inagaki F."/>
            <person name="Takami H."/>
        </authorList>
    </citation>
    <scope>NUCLEOTIDE SEQUENCE</scope>
    <source>
        <strain evidence="1">Expedition CK06-06</strain>
    </source>
</reference>
<name>X1N2Q8_9ZZZZ</name>
<accession>X1N2Q8</accession>
<sequence length="94" mass="10996">MRSERKLKLAPWEEVVGEFEKLENDDTLRVHMKCVKLYILEYDKNSDEARALLTKLAGWEGSRVGILRTDILEKPIMVRIVDEEGKKVKLQKKP</sequence>
<evidence type="ECO:0000313" key="1">
    <source>
        <dbReference type="EMBL" id="GAI21140.1"/>
    </source>
</evidence>
<dbReference type="EMBL" id="BARV01015932">
    <property type="protein sequence ID" value="GAI21140.1"/>
    <property type="molecule type" value="Genomic_DNA"/>
</dbReference>
<proteinExistence type="predicted"/>
<organism evidence="1">
    <name type="scientific">marine sediment metagenome</name>
    <dbReference type="NCBI Taxonomy" id="412755"/>
    <lineage>
        <taxon>unclassified sequences</taxon>
        <taxon>metagenomes</taxon>
        <taxon>ecological metagenomes</taxon>
    </lineage>
</organism>
<gene>
    <name evidence="1" type="ORF">S06H3_27463</name>
</gene>
<comment type="caution">
    <text evidence="1">The sequence shown here is derived from an EMBL/GenBank/DDBJ whole genome shotgun (WGS) entry which is preliminary data.</text>
</comment>